<dbReference type="RefSeq" id="WP_107938487.1">
    <property type="nucleotide sequence ID" value="NZ_QANS01000001.1"/>
</dbReference>
<evidence type="ECO:0000313" key="1">
    <source>
        <dbReference type="EMBL" id="PTU32779.1"/>
    </source>
</evidence>
<dbReference type="OrthoDB" id="564871at2"/>
<reference evidence="1 2" key="1">
    <citation type="submission" date="2018-04" db="EMBL/GenBank/DDBJ databases">
        <title>Novel species isolated from glacier.</title>
        <authorList>
            <person name="Liu Q."/>
            <person name="Xin Y.-H."/>
        </authorList>
    </citation>
    <scope>NUCLEOTIDE SEQUENCE [LARGE SCALE GENOMIC DNA]</scope>
    <source>
        <strain evidence="1 2">GT1R17</strain>
    </source>
</reference>
<dbReference type="AlphaFoldDB" id="A0A2T5MJQ1"/>
<keyword evidence="1" id="KW-0808">Transferase</keyword>
<dbReference type="Proteomes" id="UP000244248">
    <property type="component" value="Unassembled WGS sequence"/>
</dbReference>
<organism evidence="1 2">
    <name type="scientific">Stenotrophobium rhamnosiphilum</name>
    <dbReference type="NCBI Taxonomy" id="2029166"/>
    <lineage>
        <taxon>Bacteria</taxon>
        <taxon>Pseudomonadati</taxon>
        <taxon>Pseudomonadota</taxon>
        <taxon>Gammaproteobacteria</taxon>
        <taxon>Nevskiales</taxon>
        <taxon>Nevskiaceae</taxon>
        <taxon>Stenotrophobium</taxon>
    </lineage>
</organism>
<comment type="caution">
    <text evidence="1">The sequence shown here is derived from an EMBL/GenBank/DDBJ whole genome shotgun (WGS) entry which is preliminary data.</text>
</comment>
<dbReference type="SUPFAM" id="SSF53448">
    <property type="entry name" value="Nucleotide-diphospho-sugar transferases"/>
    <property type="match status" value="1"/>
</dbReference>
<keyword evidence="2" id="KW-1185">Reference proteome</keyword>
<sequence>MNTTKQIICVKWGTMYGPEYVNRLYAMVRRHTTGPIRLICLTDNHEGLRPEVESFDLPELGCEHPQRTHGKWKKVVLWGRELHGLTGTALFVDLDSVIVDSLDPYFSYGSPDDVLLARNWAKPFQRLGQTSVFRFPIGKNPHILDNFRADPQGTADRFHYEQHYITSSVTGGIKLWPEAWTRHFRLHCMLPFPFRYFFQARLPRGSRIVTFPGGPNPSDVMLGRWVPEAPAHESRWDHIRGAFKPGMTLKARWRHFTRYVIPPQWIADNWRE</sequence>
<proteinExistence type="predicted"/>
<name>A0A2T5MJQ1_9GAMM</name>
<protein>
    <submittedName>
        <fullName evidence="1">Glycosyl transferase</fullName>
    </submittedName>
</protein>
<dbReference type="GO" id="GO:0016740">
    <property type="term" value="F:transferase activity"/>
    <property type="evidence" value="ECO:0007669"/>
    <property type="project" value="UniProtKB-KW"/>
</dbReference>
<gene>
    <name evidence="1" type="ORF">CJD38_01275</name>
</gene>
<evidence type="ECO:0000313" key="2">
    <source>
        <dbReference type="Proteomes" id="UP000244248"/>
    </source>
</evidence>
<accession>A0A2T5MJQ1</accession>
<dbReference type="InterPro" id="IPR029044">
    <property type="entry name" value="Nucleotide-diphossugar_trans"/>
</dbReference>
<dbReference type="EMBL" id="QANS01000001">
    <property type="protein sequence ID" value="PTU32779.1"/>
    <property type="molecule type" value="Genomic_DNA"/>
</dbReference>